<keyword evidence="1" id="KW-0732">Signal</keyword>
<evidence type="ECO:0000259" key="2">
    <source>
        <dbReference type="Pfam" id="PF16107"/>
    </source>
</evidence>
<dbReference type="Proteomes" id="UP001209318">
    <property type="component" value="Unassembled WGS sequence"/>
</dbReference>
<evidence type="ECO:0000256" key="1">
    <source>
        <dbReference type="SAM" id="SignalP"/>
    </source>
</evidence>
<feature type="domain" description="DUF4825" evidence="2">
    <location>
        <begin position="32"/>
        <end position="114"/>
    </location>
</feature>
<evidence type="ECO:0000313" key="4">
    <source>
        <dbReference type="Proteomes" id="UP001209318"/>
    </source>
</evidence>
<sequence>MTKIKIAVYLLFSFMSLLVLNGCHANNTKMDLFQYKDSYVGDNSAVINIANHLQGANHLTSIELETKQEPYGIKLLYDWNQSDVKEREIVLYNATYLFSLIQNVDWITFSFSSGVEYTITKENLQQGYGKDVSKIDKEDELAKLLQKTLEDEKRFDQFFP</sequence>
<reference evidence="3" key="1">
    <citation type="submission" date="2022-10" db="EMBL/GenBank/DDBJ databases">
        <title>Description of Fervidibacillus gen. nov. in the family Fervidibacillaceae fam. nov. with two species, Fervidibacillus albus sp. nov., and Fervidibacillus halotolerans sp. nov., isolated from tidal flat sediments.</title>
        <authorList>
            <person name="Kwon K.K."/>
            <person name="Yang S.-H."/>
        </authorList>
    </citation>
    <scope>NUCLEOTIDE SEQUENCE</scope>
    <source>
        <strain evidence="3">JCM 19140</strain>
    </source>
</reference>
<comment type="caution">
    <text evidence="3">The sequence shown here is derived from an EMBL/GenBank/DDBJ whole genome shotgun (WGS) entry which is preliminary data.</text>
</comment>
<keyword evidence="4" id="KW-1185">Reference proteome</keyword>
<gene>
    <name evidence="3" type="ORF">OEV98_15520</name>
</gene>
<protein>
    <submittedName>
        <fullName evidence="3">DUF4825 domain-containing protein</fullName>
    </submittedName>
</protein>
<feature type="signal peptide" evidence="1">
    <location>
        <begin position="1"/>
        <end position="25"/>
    </location>
</feature>
<dbReference type="RefSeq" id="WP_263074272.1">
    <property type="nucleotide sequence ID" value="NZ_JAOUSF010000005.1"/>
</dbReference>
<organism evidence="3 4">
    <name type="scientific">Perspicuibacillus lycopersici</name>
    <dbReference type="NCBI Taxonomy" id="1325689"/>
    <lineage>
        <taxon>Bacteria</taxon>
        <taxon>Bacillati</taxon>
        <taxon>Bacillota</taxon>
        <taxon>Bacilli</taxon>
        <taxon>Bacillales</taxon>
        <taxon>Bacillaceae</taxon>
        <taxon>Perspicuibacillus</taxon>
    </lineage>
</organism>
<dbReference type="Pfam" id="PF16107">
    <property type="entry name" value="DUF4825"/>
    <property type="match status" value="1"/>
</dbReference>
<proteinExistence type="predicted"/>
<dbReference type="AlphaFoldDB" id="A0AAE3IXW8"/>
<evidence type="ECO:0000313" key="3">
    <source>
        <dbReference type="EMBL" id="MCU9614954.1"/>
    </source>
</evidence>
<accession>A0AAE3IXW8</accession>
<dbReference type="EMBL" id="JAOUSF010000005">
    <property type="protein sequence ID" value="MCU9614954.1"/>
    <property type="molecule type" value="Genomic_DNA"/>
</dbReference>
<dbReference type="InterPro" id="IPR032250">
    <property type="entry name" value="DUF4825"/>
</dbReference>
<feature type="chain" id="PRO_5042076614" evidence="1">
    <location>
        <begin position="26"/>
        <end position="160"/>
    </location>
</feature>
<name>A0AAE3IXW8_9BACI</name>